<reference evidence="2 3" key="1">
    <citation type="submission" date="2021-06" db="EMBL/GenBank/DDBJ databases">
        <authorList>
            <person name="Lee D.H."/>
        </authorList>
    </citation>
    <scope>NUCLEOTIDE SEQUENCE [LARGE SCALE GENOMIC DNA]</scope>
    <source>
        <strain evidence="2 3">MMS21-HV4-11</strain>
    </source>
</reference>
<proteinExistence type="predicted"/>
<evidence type="ECO:0000313" key="3">
    <source>
        <dbReference type="Proteomes" id="UP000727907"/>
    </source>
</evidence>
<dbReference type="PANTHER" id="PTHR13847">
    <property type="entry name" value="SARCOSINE DEHYDROGENASE-RELATED"/>
    <property type="match status" value="1"/>
</dbReference>
<evidence type="ECO:0000313" key="2">
    <source>
        <dbReference type="EMBL" id="MBU8873718.1"/>
    </source>
</evidence>
<accession>A0ABS6IHF2</accession>
<dbReference type="InterPro" id="IPR006076">
    <property type="entry name" value="FAD-dep_OxRdtase"/>
</dbReference>
<dbReference type="EMBL" id="JAHOPB010000001">
    <property type="protein sequence ID" value="MBU8873718.1"/>
    <property type="molecule type" value="Genomic_DNA"/>
</dbReference>
<organism evidence="2 3">
    <name type="scientific">Reyranella humidisoli</name>
    <dbReference type="NCBI Taxonomy" id="2849149"/>
    <lineage>
        <taxon>Bacteria</taxon>
        <taxon>Pseudomonadati</taxon>
        <taxon>Pseudomonadota</taxon>
        <taxon>Alphaproteobacteria</taxon>
        <taxon>Hyphomicrobiales</taxon>
        <taxon>Reyranellaceae</taxon>
        <taxon>Reyranella</taxon>
    </lineage>
</organism>
<name>A0ABS6IHF2_9HYPH</name>
<evidence type="ECO:0000259" key="1">
    <source>
        <dbReference type="Pfam" id="PF01266"/>
    </source>
</evidence>
<keyword evidence="3" id="KW-1185">Reference proteome</keyword>
<comment type="caution">
    <text evidence="2">The sequence shown here is derived from an EMBL/GenBank/DDBJ whole genome shotgun (WGS) entry which is preliminary data.</text>
</comment>
<protein>
    <submittedName>
        <fullName evidence="2">FAD-binding oxidoreductase</fullName>
    </submittedName>
</protein>
<dbReference type="PANTHER" id="PTHR13847:SF201">
    <property type="entry name" value="PUTATIBE OXIDOREDUCTASE"/>
    <property type="match status" value="1"/>
</dbReference>
<dbReference type="Pfam" id="PF01266">
    <property type="entry name" value="DAO"/>
    <property type="match status" value="1"/>
</dbReference>
<sequence>MGGLLRDRPVSATQSRKLRTGRSVWQGVPIPRIPARRLQRDIACDVLVIGAGISGALIAERLTEDGFDVAVIDRRGPLAGSTTASTALLQYELDMPLGRLARRIGLSRAERLWRRSKLALDALDERLHRLGLGQDCTRRSSLYLQGDVLDADGLREEAAARRRAGFEVSFLTRGKIEHLYGIKGRAALLGHGGLTADPRRLAAGFLRVALERKLRLYAPAEAMAVEPLATGAVVHTDGPSIRARAVVFATGYEMPKGVPHKGHRITSTWALATRPQPRATWRDAVMISEASDPYLYLRVGPQGRIICGGEDEASIDQATRDALIPEKIAALETKLARLMPHLHPKADYAWAGSFGASPTGSPSIGAVPGMKNCFAALGYGGNGITFSMLSAQILATAIAGHDDPDGDLFSFRRKF</sequence>
<feature type="domain" description="FAD dependent oxidoreductase" evidence="1">
    <location>
        <begin position="45"/>
        <end position="395"/>
    </location>
</feature>
<dbReference type="Proteomes" id="UP000727907">
    <property type="component" value="Unassembled WGS sequence"/>
</dbReference>
<gene>
    <name evidence="2" type="ORF">KQ910_08085</name>
</gene>